<keyword evidence="3" id="KW-1185">Reference proteome</keyword>
<organism evidence="2 3">
    <name type="scientific">Armillaria luteobubalina</name>
    <dbReference type="NCBI Taxonomy" id="153913"/>
    <lineage>
        <taxon>Eukaryota</taxon>
        <taxon>Fungi</taxon>
        <taxon>Dikarya</taxon>
        <taxon>Basidiomycota</taxon>
        <taxon>Agaricomycotina</taxon>
        <taxon>Agaricomycetes</taxon>
        <taxon>Agaricomycetidae</taxon>
        <taxon>Agaricales</taxon>
        <taxon>Marasmiineae</taxon>
        <taxon>Physalacriaceae</taxon>
        <taxon>Armillaria</taxon>
    </lineage>
</organism>
<evidence type="ECO:0000313" key="2">
    <source>
        <dbReference type="EMBL" id="KAK0479044.1"/>
    </source>
</evidence>
<comment type="caution">
    <text evidence="2">The sequence shown here is derived from an EMBL/GenBank/DDBJ whole genome shotgun (WGS) entry which is preliminary data.</text>
</comment>
<sequence>MHKGESGGWKALFTHLIRVCYAIGPAHRYQSVPTFGHLTIRKFSNDVSGQKKLAARDYEDLLQCSIPCFDGLFPEEDNHIVIDTLFDFAMWHALAKSRMHTDSSKILNLLTYKFHSLGDYCWTIPQFGTTDSYSTQIIHSGRRPHLHPSEKEPLPPANPEDQYQMSASRRYPLDLHSWLAENRDDLALVDFIPKLKDHILPYDDPTPEQRSYLHITNNHIYQHKVLHINYTTYDVCQDQDSINPCTRSDVMVLANEMDPTSTHSYWYAHVIGIFHAEACYHDPNGSLEDSLPFNVNFIWVHWYGFDGKHRSGFKAKQPHWVGFVQGEDPEAFGFLDPSDVIRGTHLVPVYRLGQTQDAQIINESAGKPAMESPVAPSTLSH</sequence>
<protein>
    <submittedName>
        <fullName evidence="2">Uncharacterized protein</fullName>
    </submittedName>
</protein>
<dbReference type="EMBL" id="JAUEPU010000092">
    <property type="protein sequence ID" value="KAK0479044.1"/>
    <property type="molecule type" value="Genomic_DNA"/>
</dbReference>
<dbReference type="AlphaFoldDB" id="A0AA39P8G8"/>
<evidence type="ECO:0000256" key="1">
    <source>
        <dbReference type="SAM" id="MobiDB-lite"/>
    </source>
</evidence>
<gene>
    <name evidence="2" type="ORF">EDD18DRAFT_1312527</name>
</gene>
<feature type="region of interest" description="Disordered" evidence="1">
    <location>
        <begin position="139"/>
        <end position="163"/>
    </location>
</feature>
<reference evidence="2" key="1">
    <citation type="submission" date="2023-06" db="EMBL/GenBank/DDBJ databases">
        <authorList>
            <consortium name="Lawrence Berkeley National Laboratory"/>
            <person name="Ahrendt S."/>
            <person name="Sahu N."/>
            <person name="Indic B."/>
            <person name="Wong-Bajracharya J."/>
            <person name="Merenyi Z."/>
            <person name="Ke H.-M."/>
            <person name="Monk M."/>
            <person name="Kocsube S."/>
            <person name="Drula E."/>
            <person name="Lipzen A."/>
            <person name="Balint B."/>
            <person name="Henrissat B."/>
            <person name="Andreopoulos B."/>
            <person name="Martin F.M."/>
            <person name="Harder C.B."/>
            <person name="Rigling D."/>
            <person name="Ford K.L."/>
            <person name="Foster G.D."/>
            <person name="Pangilinan J."/>
            <person name="Papanicolaou A."/>
            <person name="Barry K."/>
            <person name="LaButti K."/>
            <person name="Viragh M."/>
            <person name="Koriabine M."/>
            <person name="Yan M."/>
            <person name="Riley R."/>
            <person name="Champramary S."/>
            <person name="Plett K.L."/>
            <person name="Tsai I.J."/>
            <person name="Slot J."/>
            <person name="Sipos G."/>
            <person name="Plett J."/>
            <person name="Nagy L.G."/>
            <person name="Grigoriev I.V."/>
        </authorList>
    </citation>
    <scope>NUCLEOTIDE SEQUENCE</scope>
    <source>
        <strain evidence="2">HWK02</strain>
    </source>
</reference>
<evidence type="ECO:0000313" key="3">
    <source>
        <dbReference type="Proteomes" id="UP001175228"/>
    </source>
</evidence>
<proteinExistence type="predicted"/>
<dbReference type="Proteomes" id="UP001175228">
    <property type="component" value="Unassembled WGS sequence"/>
</dbReference>
<name>A0AA39P8G8_9AGAR</name>
<accession>A0AA39P8G8</accession>